<proteinExistence type="predicted"/>
<name>A0A5P8W4Z3_9NOSO</name>
<accession>A0A5P8W4Z3</accession>
<evidence type="ECO:0000313" key="2">
    <source>
        <dbReference type="Proteomes" id="UP000326678"/>
    </source>
</evidence>
<dbReference type="Pfam" id="PF10718">
    <property type="entry name" value="Ycf34"/>
    <property type="match status" value="1"/>
</dbReference>
<keyword evidence="2" id="KW-1185">Reference proteome</keyword>
<dbReference type="Proteomes" id="UP000326678">
    <property type="component" value="Chromosome Gxm1"/>
</dbReference>
<dbReference type="KEGG" id="nsh:GXM_05206"/>
<reference evidence="1 2" key="1">
    <citation type="submission" date="2019-10" db="EMBL/GenBank/DDBJ databases">
        <title>Genomic and transcriptomic insights into the perfect genentic adaptation of a filamentous nitrogen-fixing cyanobacterium to rice fields.</title>
        <authorList>
            <person name="Chen Z."/>
        </authorList>
    </citation>
    <scope>NUCLEOTIDE SEQUENCE [LARGE SCALE GENOMIC DNA]</scope>
    <source>
        <strain evidence="1">CCNUC1</strain>
    </source>
</reference>
<protein>
    <submittedName>
        <fullName evidence="1">Putative chloroplast protein Ycf34</fullName>
    </submittedName>
</protein>
<dbReference type="EMBL" id="CP045226">
    <property type="protein sequence ID" value="QFS47714.1"/>
    <property type="molecule type" value="Genomic_DNA"/>
</dbReference>
<gene>
    <name evidence="1" type="ORF">GXM_05206</name>
</gene>
<sequence>MTETPNFDPNEPSINVNIRTKDDVIEMEWDVVGCLSFKRETGKWSKLRPGELVPT</sequence>
<evidence type="ECO:0000313" key="1">
    <source>
        <dbReference type="EMBL" id="QFS47714.1"/>
    </source>
</evidence>
<dbReference type="InterPro" id="IPR019656">
    <property type="entry name" value="Uncharacterised_Ycf34"/>
</dbReference>
<dbReference type="AlphaFoldDB" id="A0A5P8W4Z3"/>
<organism evidence="1 2">
    <name type="scientific">Nostoc sphaeroides CCNUC1</name>
    <dbReference type="NCBI Taxonomy" id="2653204"/>
    <lineage>
        <taxon>Bacteria</taxon>
        <taxon>Bacillati</taxon>
        <taxon>Cyanobacteriota</taxon>
        <taxon>Cyanophyceae</taxon>
        <taxon>Nostocales</taxon>
        <taxon>Nostocaceae</taxon>
        <taxon>Nostoc</taxon>
    </lineage>
</organism>